<evidence type="ECO:0000256" key="1">
    <source>
        <dbReference type="SAM" id="Phobius"/>
    </source>
</evidence>
<keyword evidence="1" id="KW-0472">Membrane</keyword>
<sequence>MGQLQLCTAAMEDKNVMRTKVSRLCSQADLNQLIQAPLFLLSSMLILVMTAVNTVVIVFQVDDTGKAGCHSFWVSDL</sequence>
<proteinExistence type="predicted"/>
<dbReference type="EMBL" id="CP097508">
    <property type="protein sequence ID" value="URE11236.1"/>
    <property type="molecule type" value="Genomic_DNA"/>
</dbReference>
<accession>A0A9E7G955</accession>
<dbReference type="AlphaFoldDB" id="A0A9E7G955"/>
<gene>
    <name evidence="2" type="ORF">MUK42_04765</name>
</gene>
<evidence type="ECO:0000313" key="3">
    <source>
        <dbReference type="Proteomes" id="UP001055439"/>
    </source>
</evidence>
<organism evidence="2 3">
    <name type="scientific">Musa troglodytarum</name>
    <name type="common">fe'i banana</name>
    <dbReference type="NCBI Taxonomy" id="320322"/>
    <lineage>
        <taxon>Eukaryota</taxon>
        <taxon>Viridiplantae</taxon>
        <taxon>Streptophyta</taxon>
        <taxon>Embryophyta</taxon>
        <taxon>Tracheophyta</taxon>
        <taxon>Spermatophyta</taxon>
        <taxon>Magnoliopsida</taxon>
        <taxon>Liliopsida</taxon>
        <taxon>Zingiberales</taxon>
        <taxon>Musaceae</taxon>
        <taxon>Musa</taxon>
    </lineage>
</organism>
<feature type="transmembrane region" description="Helical" evidence="1">
    <location>
        <begin position="38"/>
        <end position="59"/>
    </location>
</feature>
<dbReference type="Proteomes" id="UP001055439">
    <property type="component" value="Chromosome 6"/>
</dbReference>
<keyword evidence="3" id="KW-1185">Reference proteome</keyword>
<name>A0A9E7G955_9LILI</name>
<protein>
    <submittedName>
        <fullName evidence="2">Uncharacterized protein</fullName>
    </submittedName>
</protein>
<keyword evidence="1" id="KW-1133">Transmembrane helix</keyword>
<keyword evidence="1" id="KW-0812">Transmembrane</keyword>
<reference evidence="2" key="1">
    <citation type="submission" date="2022-05" db="EMBL/GenBank/DDBJ databases">
        <title>The Musa troglodytarum L. genome provides insights into the mechanism of non-climacteric behaviour and enrichment of carotenoids.</title>
        <authorList>
            <person name="Wang J."/>
        </authorList>
    </citation>
    <scope>NUCLEOTIDE SEQUENCE</scope>
    <source>
        <tissue evidence="2">Leaf</tissue>
    </source>
</reference>
<evidence type="ECO:0000313" key="2">
    <source>
        <dbReference type="EMBL" id="URE11236.1"/>
    </source>
</evidence>